<dbReference type="InterPro" id="IPR000219">
    <property type="entry name" value="DH_dom"/>
</dbReference>
<dbReference type="PANTHER" id="PTHR12877:SF15">
    <property type="entry name" value="RHO GUANINE NUCLEOTIDE EXCHANGE FACTOR 17"/>
    <property type="match status" value="1"/>
</dbReference>
<dbReference type="InterPro" id="IPR001331">
    <property type="entry name" value="GDS_CDC24_CS"/>
</dbReference>
<dbReference type="Pfam" id="PF00621">
    <property type="entry name" value="RhoGEF"/>
    <property type="match status" value="1"/>
</dbReference>
<evidence type="ECO:0000256" key="1">
    <source>
        <dbReference type="ARBA" id="ARBA00022658"/>
    </source>
</evidence>
<dbReference type="GO" id="GO:0035556">
    <property type="term" value="P:intracellular signal transduction"/>
    <property type="evidence" value="ECO:0007669"/>
    <property type="project" value="InterPro"/>
</dbReference>
<evidence type="ECO:0000256" key="2">
    <source>
        <dbReference type="SAM" id="Coils"/>
    </source>
</evidence>
<dbReference type="STRING" id="407821.A0A087TEV0"/>
<dbReference type="EMBL" id="KK114894">
    <property type="protein sequence ID" value="KFM63639.1"/>
    <property type="molecule type" value="Genomic_DNA"/>
</dbReference>
<dbReference type="FunFam" id="1.20.900.10:FF:000003">
    <property type="entry name" value="Rho guanine nucleotide exchange factor 10 like"/>
    <property type="match status" value="1"/>
</dbReference>
<dbReference type="SMART" id="SM00325">
    <property type="entry name" value="RhoGEF"/>
    <property type="match status" value="1"/>
</dbReference>
<dbReference type="CDD" id="cd00160">
    <property type="entry name" value="RhoGEF"/>
    <property type="match status" value="1"/>
</dbReference>
<evidence type="ECO:0000313" key="5">
    <source>
        <dbReference type="Proteomes" id="UP000054359"/>
    </source>
</evidence>
<evidence type="ECO:0000313" key="4">
    <source>
        <dbReference type="EMBL" id="KFM63639.1"/>
    </source>
</evidence>
<dbReference type="GO" id="GO:0051496">
    <property type="term" value="P:positive regulation of stress fiber assembly"/>
    <property type="evidence" value="ECO:0007669"/>
    <property type="project" value="UniProtKB-ARBA"/>
</dbReference>
<feature type="coiled-coil region" evidence="2">
    <location>
        <begin position="145"/>
        <end position="179"/>
    </location>
</feature>
<dbReference type="Proteomes" id="UP000054359">
    <property type="component" value="Unassembled WGS sequence"/>
</dbReference>
<dbReference type="PROSITE" id="PS00741">
    <property type="entry name" value="DH_1"/>
    <property type="match status" value="1"/>
</dbReference>
<name>A0A087TEV0_STEMI</name>
<dbReference type="PROSITE" id="PS50010">
    <property type="entry name" value="DH_2"/>
    <property type="match status" value="1"/>
</dbReference>
<feature type="domain" description="DH" evidence="3">
    <location>
        <begin position="1"/>
        <end position="162"/>
    </location>
</feature>
<dbReference type="Gene3D" id="2.30.29.30">
    <property type="entry name" value="Pleckstrin-homology domain (PH domain)/Phosphotyrosine-binding domain (PTB)"/>
    <property type="match status" value="1"/>
</dbReference>
<evidence type="ECO:0000259" key="3">
    <source>
        <dbReference type="PROSITE" id="PS50010"/>
    </source>
</evidence>
<organism evidence="4 5">
    <name type="scientific">Stegodyphus mimosarum</name>
    <name type="common">African social velvet spider</name>
    <dbReference type="NCBI Taxonomy" id="407821"/>
    <lineage>
        <taxon>Eukaryota</taxon>
        <taxon>Metazoa</taxon>
        <taxon>Ecdysozoa</taxon>
        <taxon>Arthropoda</taxon>
        <taxon>Chelicerata</taxon>
        <taxon>Arachnida</taxon>
        <taxon>Araneae</taxon>
        <taxon>Araneomorphae</taxon>
        <taxon>Entelegynae</taxon>
        <taxon>Eresoidea</taxon>
        <taxon>Eresidae</taxon>
        <taxon>Stegodyphus</taxon>
    </lineage>
</organism>
<proteinExistence type="predicted"/>
<dbReference type="OMA" id="YSELAIC"/>
<dbReference type="InterPro" id="IPR011993">
    <property type="entry name" value="PH-like_dom_sf"/>
</dbReference>
<dbReference type="SUPFAM" id="SSF48065">
    <property type="entry name" value="DBL homology domain (DH-domain)"/>
    <property type="match status" value="1"/>
</dbReference>
<feature type="non-terminal residue" evidence="4">
    <location>
        <position position="233"/>
    </location>
</feature>
<dbReference type="GO" id="GO:0005085">
    <property type="term" value="F:guanyl-nucleotide exchange factor activity"/>
    <property type="evidence" value="ECO:0007669"/>
    <property type="project" value="UniProtKB-KW"/>
</dbReference>
<protein>
    <submittedName>
        <fullName evidence="4">Rho guanine nucleotide exchange factor 17</fullName>
    </submittedName>
</protein>
<dbReference type="GO" id="GO:0030036">
    <property type="term" value="P:actin cytoskeleton organization"/>
    <property type="evidence" value="ECO:0007669"/>
    <property type="project" value="TreeGrafter"/>
</dbReference>
<keyword evidence="2" id="KW-0175">Coiled coil</keyword>
<dbReference type="AlphaFoldDB" id="A0A087TEV0"/>
<dbReference type="OrthoDB" id="6430731at2759"/>
<accession>A0A087TEV0</accession>
<dbReference type="InterPro" id="IPR035899">
    <property type="entry name" value="DBL_dom_sf"/>
</dbReference>
<reference evidence="4 5" key="1">
    <citation type="submission" date="2013-11" db="EMBL/GenBank/DDBJ databases">
        <title>Genome sequencing of Stegodyphus mimosarum.</title>
        <authorList>
            <person name="Bechsgaard J."/>
        </authorList>
    </citation>
    <scope>NUCLEOTIDE SEQUENCE [LARGE SCALE GENOMIC DNA]</scope>
</reference>
<sequence length="233" mass="26982">MIPLKSREHSAEIEGFQVDQIFYQVPEILKFHETFLDTLKGRLSYWDTKQKIGDVFVDVFTRPTVVDTYIEFINNWKTARDAIKSTSLAKPAFAKFLEHTSREHKGKLTLDALLIMPVQRIPRYELLIKELLKHTPMDHPDYKLLLQAQKEVHDLAIKINKVEREALLQEQTIQKLKEVEQLIEGVADLIQGDRAFIRHDFVQIPGGLGMKKERCVFLFSDLLLISSIKKKGG</sequence>
<dbReference type="Gene3D" id="1.20.900.10">
    <property type="entry name" value="Dbl homology (DH) domain"/>
    <property type="match status" value="1"/>
</dbReference>
<keyword evidence="5" id="KW-1185">Reference proteome</keyword>
<gene>
    <name evidence="4" type="ORF">X975_11590</name>
</gene>
<keyword evidence="1" id="KW-0344">Guanine-nucleotide releasing factor</keyword>
<dbReference type="GO" id="GO:0005737">
    <property type="term" value="C:cytoplasm"/>
    <property type="evidence" value="ECO:0007669"/>
    <property type="project" value="UniProtKB-ARBA"/>
</dbReference>
<dbReference type="SUPFAM" id="SSF50729">
    <property type="entry name" value="PH domain-like"/>
    <property type="match status" value="1"/>
</dbReference>
<dbReference type="InterPro" id="IPR039919">
    <property type="entry name" value="ARHGEF10/ARHGEF17"/>
</dbReference>
<dbReference type="PANTHER" id="PTHR12877">
    <property type="entry name" value="RHO GUANINE NUCLEOTIDE EXCHANGE FACTOR"/>
    <property type="match status" value="1"/>
</dbReference>